<dbReference type="SUPFAM" id="SSF51261">
    <property type="entry name" value="Duplicated hybrid motif"/>
    <property type="match status" value="1"/>
</dbReference>
<dbReference type="AlphaFoldDB" id="A0A938XVC9"/>
<evidence type="ECO:0000313" key="8">
    <source>
        <dbReference type="EMBL" id="MBM7558220.1"/>
    </source>
</evidence>
<dbReference type="InterPro" id="IPR050890">
    <property type="entry name" value="PTS_EIIA_component"/>
</dbReference>
<dbReference type="FunFam" id="2.70.70.10:FF:000001">
    <property type="entry name" value="PTS system glucose-specific IIA component"/>
    <property type="match status" value="1"/>
</dbReference>
<dbReference type="Pfam" id="PF00358">
    <property type="entry name" value="PTS_EIIA_1"/>
    <property type="match status" value="1"/>
</dbReference>
<keyword evidence="6" id="KW-0418">Kinase</keyword>
<proteinExistence type="predicted"/>
<dbReference type="GO" id="GO:0009401">
    <property type="term" value="P:phosphoenolpyruvate-dependent sugar phosphotransferase system"/>
    <property type="evidence" value="ECO:0007669"/>
    <property type="project" value="UniProtKB-KW"/>
</dbReference>
<evidence type="ECO:0000256" key="4">
    <source>
        <dbReference type="ARBA" id="ARBA00022679"/>
    </source>
</evidence>
<dbReference type="NCBIfam" id="TIGR00830">
    <property type="entry name" value="PTBA"/>
    <property type="match status" value="1"/>
</dbReference>
<dbReference type="RefSeq" id="WP_204703265.1">
    <property type="nucleotide sequence ID" value="NZ_JAFBDQ010000037.1"/>
</dbReference>
<feature type="domain" description="PTS EIIA type-1" evidence="7">
    <location>
        <begin position="30"/>
        <end position="134"/>
    </location>
</feature>
<keyword evidence="5" id="KW-0598">Phosphotransferase system</keyword>
<sequence>MFNIFSSDDQELELMAPLTGEVLALSEVPDEVFAAKTVGDGVAIKPTDNKLVAPVDGVVKQLFPTKHAVGIETEDGVEILVHIGINTVELDGEGFEKFVDKGDQIEVGDKLITFDLDYIEENATSIITPIVITNINEVDSFEVTEANKVTAGEDKLLTVSI</sequence>
<dbReference type="GO" id="GO:0005737">
    <property type="term" value="C:cytoplasm"/>
    <property type="evidence" value="ECO:0007669"/>
    <property type="project" value="UniProtKB-SubCell"/>
</dbReference>
<dbReference type="InterPro" id="IPR001127">
    <property type="entry name" value="PTS_EIIA_1_perm"/>
</dbReference>
<evidence type="ECO:0000259" key="7">
    <source>
        <dbReference type="PROSITE" id="PS51093"/>
    </source>
</evidence>
<dbReference type="Gene3D" id="2.70.70.10">
    <property type="entry name" value="Glucose Permease (Domain IIA)"/>
    <property type="match status" value="1"/>
</dbReference>
<evidence type="ECO:0000256" key="2">
    <source>
        <dbReference type="ARBA" id="ARBA00022448"/>
    </source>
</evidence>
<dbReference type="PROSITE" id="PS51093">
    <property type="entry name" value="PTS_EIIA_TYPE_1"/>
    <property type="match status" value="1"/>
</dbReference>
<dbReference type="EMBL" id="JAFBDQ010000037">
    <property type="protein sequence ID" value="MBM7558220.1"/>
    <property type="molecule type" value="Genomic_DNA"/>
</dbReference>
<comment type="subcellular location">
    <subcellularLocation>
        <location evidence="1">Cytoplasm</location>
    </subcellularLocation>
</comment>
<evidence type="ECO:0000313" key="9">
    <source>
        <dbReference type="Proteomes" id="UP000774000"/>
    </source>
</evidence>
<protein>
    <submittedName>
        <fullName evidence="8">Glucose-specific phosphotransferase system IIA component</fullName>
    </submittedName>
</protein>
<evidence type="ECO:0000256" key="6">
    <source>
        <dbReference type="ARBA" id="ARBA00022777"/>
    </source>
</evidence>
<accession>A0A938XVC9</accession>
<dbReference type="InterPro" id="IPR011055">
    <property type="entry name" value="Dup_hybrid_motif"/>
</dbReference>
<dbReference type="PANTHER" id="PTHR45008">
    <property type="entry name" value="PTS SYSTEM GLUCOSE-SPECIFIC EIIA COMPONENT"/>
    <property type="match status" value="1"/>
</dbReference>
<dbReference type="PROSITE" id="PS00371">
    <property type="entry name" value="PTS_EIIA_TYPE_1_HIS"/>
    <property type="match status" value="1"/>
</dbReference>
<keyword evidence="4" id="KW-0808">Transferase</keyword>
<reference evidence="8" key="1">
    <citation type="submission" date="2021-01" db="EMBL/GenBank/DDBJ databases">
        <title>Genomic Encyclopedia of Type Strains, Phase IV (KMG-IV): sequencing the most valuable type-strain genomes for metagenomic binning, comparative biology and taxonomic classification.</title>
        <authorList>
            <person name="Goeker M."/>
        </authorList>
    </citation>
    <scope>NUCLEOTIDE SEQUENCE</scope>
    <source>
        <strain evidence="8">DSM 23230</strain>
    </source>
</reference>
<dbReference type="Proteomes" id="UP000774000">
    <property type="component" value="Unassembled WGS sequence"/>
</dbReference>
<organism evidence="8 9">
    <name type="scientific">Halanaerobacter jeridensis</name>
    <dbReference type="NCBI Taxonomy" id="706427"/>
    <lineage>
        <taxon>Bacteria</taxon>
        <taxon>Bacillati</taxon>
        <taxon>Bacillota</taxon>
        <taxon>Clostridia</taxon>
        <taxon>Halanaerobiales</taxon>
        <taxon>Halobacteroidaceae</taxon>
        <taxon>Halanaerobacter</taxon>
    </lineage>
</organism>
<evidence type="ECO:0000256" key="3">
    <source>
        <dbReference type="ARBA" id="ARBA00022597"/>
    </source>
</evidence>
<evidence type="ECO:0000256" key="5">
    <source>
        <dbReference type="ARBA" id="ARBA00022683"/>
    </source>
</evidence>
<keyword evidence="3" id="KW-0762">Sugar transport</keyword>
<gene>
    <name evidence="8" type="ORF">JOC47_003090</name>
</gene>
<evidence type="ECO:0000256" key="1">
    <source>
        <dbReference type="ARBA" id="ARBA00004496"/>
    </source>
</evidence>
<keyword evidence="2" id="KW-0813">Transport</keyword>
<keyword evidence="9" id="KW-1185">Reference proteome</keyword>
<name>A0A938XVC9_9FIRM</name>
<dbReference type="PANTHER" id="PTHR45008:SF1">
    <property type="entry name" value="PTS SYSTEM GLUCOSE-SPECIFIC EIIA COMPONENT"/>
    <property type="match status" value="1"/>
</dbReference>
<comment type="caution">
    <text evidence="8">The sequence shown here is derived from an EMBL/GenBank/DDBJ whole genome shotgun (WGS) entry which is preliminary data.</text>
</comment>
<dbReference type="GO" id="GO:0016301">
    <property type="term" value="F:kinase activity"/>
    <property type="evidence" value="ECO:0007669"/>
    <property type="project" value="UniProtKB-KW"/>
</dbReference>